<feature type="non-terminal residue" evidence="1">
    <location>
        <position position="60"/>
    </location>
</feature>
<name>A0ABD0R6R6_CIRMR</name>
<keyword evidence="2" id="KW-1185">Reference proteome</keyword>
<accession>A0ABD0R6R6</accession>
<dbReference type="AlphaFoldDB" id="A0ABD0R6R6"/>
<evidence type="ECO:0000313" key="1">
    <source>
        <dbReference type="EMBL" id="KAL0193578.1"/>
    </source>
</evidence>
<dbReference type="Pfam" id="PF01122">
    <property type="entry name" value="Cobalamin_bind"/>
    <property type="match status" value="1"/>
</dbReference>
<organism evidence="1 2">
    <name type="scientific">Cirrhinus mrigala</name>
    <name type="common">Mrigala</name>
    <dbReference type="NCBI Taxonomy" id="683832"/>
    <lineage>
        <taxon>Eukaryota</taxon>
        <taxon>Metazoa</taxon>
        <taxon>Chordata</taxon>
        <taxon>Craniata</taxon>
        <taxon>Vertebrata</taxon>
        <taxon>Euteleostomi</taxon>
        <taxon>Actinopterygii</taxon>
        <taxon>Neopterygii</taxon>
        <taxon>Teleostei</taxon>
        <taxon>Ostariophysi</taxon>
        <taxon>Cypriniformes</taxon>
        <taxon>Cyprinidae</taxon>
        <taxon>Labeoninae</taxon>
        <taxon>Labeonini</taxon>
        <taxon>Cirrhinus</taxon>
    </lineage>
</organism>
<proteinExistence type="predicted"/>
<sequence>SDHEALLLSLNKQLLRSVDTKDTLPNPSVHIALRLSTHHNLAKESEYLNRLKAEFHDDIE</sequence>
<comment type="caution">
    <text evidence="1">The sequence shown here is derived from an EMBL/GenBank/DDBJ whole genome shotgun (WGS) entry which is preliminary data.</text>
</comment>
<reference evidence="1 2" key="1">
    <citation type="submission" date="2024-05" db="EMBL/GenBank/DDBJ databases">
        <title>Genome sequencing and assembly of Indian major carp, Cirrhinus mrigala (Hamilton, 1822).</title>
        <authorList>
            <person name="Mohindra V."/>
            <person name="Chowdhury L.M."/>
            <person name="Lal K."/>
            <person name="Jena J.K."/>
        </authorList>
    </citation>
    <scope>NUCLEOTIDE SEQUENCE [LARGE SCALE GENOMIC DNA]</scope>
    <source>
        <strain evidence="1">CM1030</strain>
        <tissue evidence="1">Blood</tissue>
    </source>
</reference>
<protein>
    <submittedName>
        <fullName evidence="1">Uncharacterized protein</fullName>
    </submittedName>
</protein>
<evidence type="ECO:0000313" key="2">
    <source>
        <dbReference type="Proteomes" id="UP001529510"/>
    </source>
</evidence>
<feature type="non-terminal residue" evidence="1">
    <location>
        <position position="1"/>
    </location>
</feature>
<dbReference type="InterPro" id="IPR002157">
    <property type="entry name" value="Cbl-bd_prot"/>
</dbReference>
<gene>
    <name evidence="1" type="ORF">M9458_011874</name>
</gene>
<dbReference type="EMBL" id="JAMKFB020000005">
    <property type="protein sequence ID" value="KAL0193578.1"/>
    <property type="molecule type" value="Genomic_DNA"/>
</dbReference>
<dbReference type="Proteomes" id="UP001529510">
    <property type="component" value="Unassembled WGS sequence"/>
</dbReference>
<dbReference type="Gene3D" id="1.50.10.20">
    <property type="match status" value="1"/>
</dbReference>